<protein>
    <submittedName>
        <fullName evidence="1">Uncharacterized protein</fullName>
    </submittedName>
</protein>
<gene>
    <name evidence="1" type="ORF">ENP47_07025</name>
</gene>
<proteinExistence type="predicted"/>
<evidence type="ECO:0000313" key="1">
    <source>
        <dbReference type="EMBL" id="HEF65333.1"/>
    </source>
</evidence>
<dbReference type="EMBL" id="DSJL01000011">
    <property type="protein sequence ID" value="HEF65333.1"/>
    <property type="molecule type" value="Genomic_DNA"/>
</dbReference>
<name>A0A7C1X614_THERO</name>
<dbReference type="AlphaFoldDB" id="A0A7C1X614"/>
<reference evidence="1" key="1">
    <citation type="journal article" date="2020" name="mSystems">
        <title>Genome- and Community-Level Interaction Insights into Carbon Utilization and Element Cycling Functions of Hydrothermarchaeota in Hydrothermal Sediment.</title>
        <authorList>
            <person name="Zhou Z."/>
            <person name="Liu Y."/>
            <person name="Xu W."/>
            <person name="Pan J."/>
            <person name="Luo Z.H."/>
            <person name="Li M."/>
        </authorList>
    </citation>
    <scope>NUCLEOTIDE SEQUENCE [LARGE SCALE GENOMIC DNA]</scope>
    <source>
        <strain evidence="1">SpSt-222</strain>
    </source>
</reference>
<comment type="caution">
    <text evidence="1">The sequence shown here is derived from an EMBL/GenBank/DDBJ whole genome shotgun (WGS) entry which is preliminary data.</text>
</comment>
<accession>A0A7C1X614</accession>
<sequence length="555" mass="58587">MGDAEPVRSAIVLSLNGATTRAIVTDRVEGEPRLVASASVVGRSAVPALEVIERRLGRCVLQSGRPISARSVLGDGADAWISVGLPLSRPTVVLVALGGQNFAAELAATAARASPVRVSQLVVDETTSPTVLAQKLNEQRPDLLLLAGLADDAVWRTTFAAVTSAIGDEWRPRLGIVVAPEAIQQHVAAALGEQLELMGVDPGEYAPAEVVRALSAELRAQAVEALRSELEGTFSEQLVDRLTALERAAAFLVRRADQRLALVDLEQGTTVLWARAEGLATIYRAEQDLGHQALGLAELGSESVLRWLPWSIGDDELLDWLANRVLSPYPVILNERDQFLAAAFVRALLRAVAGGIEQQDVREDITLVALGPWFATLPPALAVLCALDGIEPVPASGLVSIALDEADLLAAGGAIAEFHPGYAARVLERDALLPLAHALVLTGDGVEGAIAVRGELRTGEIVQRFSVPWGSVHVLPFSPGTFAELSVEPESGVRIGGLEAGVALQFTGDAALGWARLGVVIDARGRPLRLPSDPAARMRRLRSWLADLGLSGGAV</sequence>
<organism evidence="1">
    <name type="scientific">Thermomicrobium roseum</name>
    <dbReference type="NCBI Taxonomy" id="500"/>
    <lineage>
        <taxon>Bacteria</taxon>
        <taxon>Pseudomonadati</taxon>
        <taxon>Thermomicrobiota</taxon>
        <taxon>Thermomicrobia</taxon>
        <taxon>Thermomicrobiales</taxon>
        <taxon>Thermomicrobiaceae</taxon>
        <taxon>Thermomicrobium</taxon>
    </lineage>
</organism>